<feature type="region of interest" description="Disordered" evidence="1">
    <location>
        <begin position="1"/>
        <end position="20"/>
    </location>
</feature>
<evidence type="ECO:0000313" key="3">
    <source>
        <dbReference type="EMBL" id="CAE0064151.1"/>
    </source>
</evidence>
<evidence type="ECO:0000313" key="2">
    <source>
        <dbReference type="EMBL" id="CAE0064150.1"/>
    </source>
</evidence>
<sequence>MSSAEGTNRHVGIRNSDGPRRVGKACRKRLCKVKHLASASISGQRRKVFQRWPTDITCALRRFSLWQSARLLARADPRHDRESGSTDEHRSPVMQVFLKTSNLQDAVASQAQRRSKPIPHASPSPIGQMEFSIRPMDDSSTSTTATRPGQTTPQRSREQNRASQEHPHLPFSNDPSKPDPTTNRA</sequence>
<protein>
    <submittedName>
        <fullName evidence="3">Uncharacterized protein</fullName>
    </submittedName>
</protein>
<feature type="compositionally biased region" description="Basic and acidic residues" evidence="1">
    <location>
        <begin position="155"/>
        <end position="168"/>
    </location>
</feature>
<dbReference type="EMBL" id="HBHW01041808">
    <property type="protein sequence ID" value="CAE0064150.1"/>
    <property type="molecule type" value="Transcribed_RNA"/>
</dbReference>
<accession>A0A7S3A7M4</accession>
<dbReference type="EMBL" id="HBHW01041809">
    <property type="protein sequence ID" value="CAE0064151.1"/>
    <property type="molecule type" value="Transcribed_RNA"/>
</dbReference>
<organism evidence="3">
    <name type="scientific">Rhodosorus marinus</name>
    <dbReference type="NCBI Taxonomy" id="101924"/>
    <lineage>
        <taxon>Eukaryota</taxon>
        <taxon>Rhodophyta</taxon>
        <taxon>Stylonematophyceae</taxon>
        <taxon>Stylonematales</taxon>
        <taxon>Stylonemataceae</taxon>
        <taxon>Rhodosorus</taxon>
    </lineage>
</organism>
<feature type="compositionally biased region" description="Polar residues" evidence="1">
    <location>
        <begin position="173"/>
        <end position="185"/>
    </location>
</feature>
<reference evidence="3" key="1">
    <citation type="submission" date="2021-01" db="EMBL/GenBank/DDBJ databases">
        <authorList>
            <person name="Corre E."/>
            <person name="Pelletier E."/>
            <person name="Niang G."/>
            <person name="Scheremetjew M."/>
            <person name="Finn R."/>
            <person name="Kale V."/>
            <person name="Holt S."/>
            <person name="Cochrane G."/>
            <person name="Meng A."/>
            <person name="Brown T."/>
            <person name="Cohen L."/>
        </authorList>
    </citation>
    <scope>NUCLEOTIDE SEQUENCE</scope>
    <source>
        <strain evidence="3">CCMP 769</strain>
    </source>
</reference>
<feature type="region of interest" description="Disordered" evidence="1">
    <location>
        <begin position="105"/>
        <end position="185"/>
    </location>
</feature>
<gene>
    <name evidence="2" type="ORF">RMAR00112_LOCUS32222</name>
    <name evidence="3" type="ORF">RMAR00112_LOCUS32223</name>
</gene>
<proteinExistence type="predicted"/>
<name>A0A7S3A7M4_9RHOD</name>
<dbReference type="AlphaFoldDB" id="A0A7S3A7M4"/>
<evidence type="ECO:0000256" key="1">
    <source>
        <dbReference type="SAM" id="MobiDB-lite"/>
    </source>
</evidence>
<feature type="compositionally biased region" description="Polar residues" evidence="1">
    <location>
        <begin position="138"/>
        <end position="154"/>
    </location>
</feature>